<comment type="function">
    <text evidence="6">Has immunoglobulin-binding and hemagglutination properties, and can bind to mannose. Essential for virulence. May be involved in LPS biosynthesis or polysaccharide transport.</text>
</comment>
<feature type="chain" id="PRO_5045811606" description="Lectin-like protein BA14k" evidence="7">
    <location>
        <begin position="21"/>
        <end position="147"/>
    </location>
</feature>
<name>A0ABW3Z1B3_MYCRA</name>
<keyword evidence="7" id="KW-0732">Signal</keyword>
<gene>
    <name evidence="8" type="ORF">ACFQ33_19120</name>
</gene>
<comment type="similarity">
    <text evidence="2">Belongs to the BA14k family.</text>
</comment>
<keyword evidence="5" id="KW-0430">Lectin</keyword>
<evidence type="ECO:0000256" key="5">
    <source>
        <dbReference type="ARBA" id="ARBA00022734"/>
    </source>
</evidence>
<organism evidence="8 9">
    <name type="scientific">Mycoplana ramosa</name>
    <name type="common">Mycoplana bullata</name>
    <dbReference type="NCBI Taxonomy" id="40837"/>
    <lineage>
        <taxon>Bacteria</taxon>
        <taxon>Pseudomonadati</taxon>
        <taxon>Pseudomonadota</taxon>
        <taxon>Alphaproteobacteria</taxon>
        <taxon>Hyphomicrobiales</taxon>
        <taxon>Rhizobiaceae</taxon>
        <taxon>Mycoplana</taxon>
    </lineage>
</organism>
<evidence type="ECO:0000313" key="8">
    <source>
        <dbReference type="EMBL" id="MFD1330006.1"/>
    </source>
</evidence>
<protein>
    <recommendedName>
        <fullName evidence="3">Lectin-like protein BA14k</fullName>
    </recommendedName>
</protein>
<comment type="caution">
    <text evidence="8">The sequence shown here is derived from an EMBL/GenBank/DDBJ whole genome shotgun (WGS) entry which is preliminary data.</text>
</comment>
<dbReference type="InterPro" id="IPR012413">
    <property type="entry name" value="BA14K"/>
</dbReference>
<evidence type="ECO:0000256" key="7">
    <source>
        <dbReference type="SAM" id="SignalP"/>
    </source>
</evidence>
<evidence type="ECO:0000256" key="4">
    <source>
        <dbReference type="ARBA" id="ARBA00022475"/>
    </source>
</evidence>
<evidence type="ECO:0000256" key="6">
    <source>
        <dbReference type="ARBA" id="ARBA00025321"/>
    </source>
</evidence>
<dbReference type="Pfam" id="PF07886">
    <property type="entry name" value="BA14K"/>
    <property type="match status" value="1"/>
</dbReference>
<keyword evidence="4" id="KW-1003">Cell membrane</keyword>
<proteinExistence type="inferred from homology"/>
<dbReference type="RefSeq" id="WP_374839949.1">
    <property type="nucleotide sequence ID" value="NZ_JBHEEW010000012.1"/>
</dbReference>
<comment type="subcellular location">
    <subcellularLocation>
        <location evidence="1">Membrane</location>
        <topology evidence="1">Single-pass membrane protein</topology>
    </subcellularLocation>
</comment>
<reference evidence="9" key="1">
    <citation type="journal article" date="2019" name="Int. J. Syst. Evol. Microbiol.">
        <title>The Global Catalogue of Microorganisms (GCM) 10K type strain sequencing project: providing services to taxonomists for standard genome sequencing and annotation.</title>
        <authorList>
            <consortium name="The Broad Institute Genomics Platform"/>
            <consortium name="The Broad Institute Genome Sequencing Center for Infectious Disease"/>
            <person name="Wu L."/>
            <person name="Ma J."/>
        </authorList>
    </citation>
    <scope>NUCLEOTIDE SEQUENCE [LARGE SCALE GENOMIC DNA]</scope>
    <source>
        <strain evidence="9">CCUG 55609</strain>
    </source>
</reference>
<evidence type="ECO:0000313" key="9">
    <source>
        <dbReference type="Proteomes" id="UP001597173"/>
    </source>
</evidence>
<accession>A0ABW3Z1B3</accession>
<keyword evidence="4" id="KW-0472">Membrane</keyword>
<evidence type="ECO:0000256" key="1">
    <source>
        <dbReference type="ARBA" id="ARBA00004167"/>
    </source>
</evidence>
<dbReference type="EMBL" id="JBHTNF010000016">
    <property type="protein sequence ID" value="MFD1330006.1"/>
    <property type="molecule type" value="Genomic_DNA"/>
</dbReference>
<sequence>MDKLFAILSAAAIGGCLAFAAPAPAGAIDALRSSNDATLLGGGDPVDALGRGGDPVDTLRGGGRYHRGFLGSRFYRDGYFRYKDGYWYPRSAFTTGELLGDVTVGPGAPIYGMTAEQWCANRYRSYRLSDNTYLPRAGGPRVPCVPQ</sequence>
<feature type="signal peptide" evidence="7">
    <location>
        <begin position="1"/>
        <end position="20"/>
    </location>
</feature>
<dbReference type="PROSITE" id="PS51257">
    <property type="entry name" value="PROKAR_LIPOPROTEIN"/>
    <property type="match status" value="1"/>
</dbReference>
<dbReference type="Proteomes" id="UP001597173">
    <property type="component" value="Unassembled WGS sequence"/>
</dbReference>
<keyword evidence="9" id="KW-1185">Reference proteome</keyword>
<evidence type="ECO:0000256" key="2">
    <source>
        <dbReference type="ARBA" id="ARBA00010270"/>
    </source>
</evidence>
<evidence type="ECO:0000256" key="3">
    <source>
        <dbReference type="ARBA" id="ARBA00020552"/>
    </source>
</evidence>